<evidence type="ECO:0000256" key="2">
    <source>
        <dbReference type="ARBA" id="ARBA00022553"/>
    </source>
</evidence>
<dbReference type="RefSeq" id="WP_002438253.1">
    <property type="nucleotide sequence ID" value="NZ_AP019721.1"/>
</dbReference>
<proteinExistence type="predicted"/>
<dbReference type="PANTHER" id="PTHR37299">
    <property type="entry name" value="TRANSCRIPTIONAL REGULATOR-RELATED"/>
    <property type="match status" value="1"/>
</dbReference>
<dbReference type="Gene3D" id="3.40.50.2300">
    <property type="match status" value="1"/>
</dbReference>
<evidence type="ECO:0000313" key="9">
    <source>
        <dbReference type="EMBL" id="MBF2229647.1"/>
    </source>
</evidence>
<dbReference type="SMR" id="A0A2T4LJJ9"/>
<comment type="caution">
    <text evidence="9">The sequence shown here is derived from an EMBL/GenBank/DDBJ whole genome shotgun (WGS) entry which is preliminary data.</text>
</comment>
<name>A0A2T4LJJ9_STAEP</name>
<feature type="domain" description="Response regulatory" evidence="7">
    <location>
        <begin position="2"/>
        <end position="116"/>
    </location>
</feature>
<evidence type="ECO:0000259" key="7">
    <source>
        <dbReference type="PROSITE" id="PS50110"/>
    </source>
</evidence>
<evidence type="ECO:0000256" key="4">
    <source>
        <dbReference type="ARBA" id="ARBA00023125"/>
    </source>
</evidence>
<dbReference type="InterPro" id="IPR046947">
    <property type="entry name" value="LytR-like"/>
</dbReference>
<dbReference type="InterPro" id="IPR007492">
    <property type="entry name" value="LytTR_DNA-bd_dom"/>
</dbReference>
<dbReference type="InterPro" id="IPR001789">
    <property type="entry name" value="Sig_transdc_resp-reg_receiver"/>
</dbReference>
<dbReference type="EMBL" id="JACGQI010000004">
    <property type="protein sequence ID" value="MBF2229647.1"/>
    <property type="molecule type" value="Genomic_DNA"/>
</dbReference>
<evidence type="ECO:0000256" key="1">
    <source>
        <dbReference type="ARBA" id="ARBA00004496"/>
    </source>
</evidence>
<dbReference type="SMART" id="SM00850">
    <property type="entry name" value="LytTR"/>
    <property type="match status" value="1"/>
</dbReference>
<comment type="subcellular location">
    <subcellularLocation>
        <location evidence="1">Cytoplasm</location>
    </subcellularLocation>
</comment>
<keyword evidence="3" id="KW-0805">Transcription regulation</keyword>
<keyword evidence="2 6" id="KW-0597">Phosphoprotein</keyword>
<evidence type="ECO:0000313" key="10">
    <source>
        <dbReference type="Proteomes" id="UP000648077"/>
    </source>
</evidence>
<keyword evidence="4 9" id="KW-0238">DNA-binding</keyword>
<evidence type="ECO:0000256" key="3">
    <source>
        <dbReference type="ARBA" id="ARBA00023015"/>
    </source>
</evidence>
<dbReference type="GO" id="GO:0003677">
    <property type="term" value="F:DNA binding"/>
    <property type="evidence" value="ECO:0007669"/>
    <property type="project" value="UniProtKB-KW"/>
</dbReference>
<dbReference type="PROSITE" id="PS50930">
    <property type="entry name" value="HTH_LYTTR"/>
    <property type="match status" value="1"/>
</dbReference>
<dbReference type="AlphaFoldDB" id="A0A2T4LJJ9"/>
<dbReference type="Gene3D" id="2.40.50.40">
    <property type="match status" value="1"/>
</dbReference>
<dbReference type="OrthoDB" id="9809318at2"/>
<accession>A0A2T4LJJ9</accession>
<gene>
    <name evidence="9" type="ORF">H3963_04130</name>
</gene>
<feature type="domain" description="HTH LytTR-type" evidence="8">
    <location>
        <begin position="147"/>
        <end position="251"/>
    </location>
</feature>
<dbReference type="SUPFAM" id="SSF52172">
    <property type="entry name" value="CheY-like"/>
    <property type="match status" value="1"/>
</dbReference>
<dbReference type="Pfam" id="PF00072">
    <property type="entry name" value="Response_reg"/>
    <property type="match status" value="1"/>
</dbReference>
<sequence length="252" mass="29556">MKALIVDDEPLARNELQYLLNLNDAIDEIEEAENIEETLEKLLYNTFDLIFLDINLMDESGIDLAQKINKMKRSPHIIFATAHEKFAVKAFELNATDYILKPFEKERINQAVNKVDMAKDKPKNKDKTITPKYIDYSDDERAQTHVLPIEVDERIHILNFTDIIALSVNNGITTIDTTKQSYETTETLNHYEKKLPSSLFIKIHRATIVNKEHIQTIEHWFNYTYQLTLTHEFKYQVSRSYMKTFKQQLGLQ</sequence>
<evidence type="ECO:0000256" key="6">
    <source>
        <dbReference type="PROSITE-ProRule" id="PRU00169"/>
    </source>
</evidence>
<reference evidence="9" key="1">
    <citation type="submission" date="2020-08" db="EMBL/GenBank/DDBJ databases">
        <title>Changes in the skin microbiome associated with squamous cell carcinoma in transplant recipients.</title>
        <authorList>
            <person name="Zaugg J."/>
            <person name="Krueger A."/>
            <person name="Lachner N."/>
        </authorList>
    </citation>
    <scope>NUCLEOTIDE SEQUENCE</scope>
    <source>
        <strain evidence="9">R5988</strain>
    </source>
</reference>
<keyword evidence="5" id="KW-0804">Transcription</keyword>
<organism evidence="9 10">
    <name type="scientific">Staphylococcus epidermidis</name>
    <dbReference type="NCBI Taxonomy" id="1282"/>
    <lineage>
        <taxon>Bacteria</taxon>
        <taxon>Bacillati</taxon>
        <taxon>Bacillota</taxon>
        <taxon>Bacilli</taxon>
        <taxon>Bacillales</taxon>
        <taxon>Staphylococcaceae</taxon>
        <taxon>Staphylococcus</taxon>
    </lineage>
</organism>
<evidence type="ECO:0000256" key="5">
    <source>
        <dbReference type="ARBA" id="ARBA00023163"/>
    </source>
</evidence>
<dbReference type="GO" id="GO:0005737">
    <property type="term" value="C:cytoplasm"/>
    <property type="evidence" value="ECO:0007669"/>
    <property type="project" value="UniProtKB-SubCell"/>
</dbReference>
<dbReference type="Pfam" id="PF04397">
    <property type="entry name" value="LytTR"/>
    <property type="match status" value="1"/>
</dbReference>
<dbReference type="NCBIfam" id="NF010684">
    <property type="entry name" value="PRK14084.1"/>
    <property type="match status" value="1"/>
</dbReference>
<dbReference type="Gene3D" id="2.20.25.10">
    <property type="match status" value="1"/>
</dbReference>
<feature type="modified residue" description="4-aspartylphosphate" evidence="6">
    <location>
        <position position="53"/>
    </location>
</feature>
<dbReference type="PROSITE" id="PS50110">
    <property type="entry name" value="RESPONSE_REGULATORY"/>
    <property type="match status" value="1"/>
</dbReference>
<dbReference type="PANTHER" id="PTHR37299:SF1">
    <property type="entry name" value="STAGE 0 SPORULATION PROTEIN A HOMOLOG"/>
    <property type="match status" value="1"/>
</dbReference>
<protein>
    <submittedName>
        <fullName evidence="9">DNA-binding response regulator</fullName>
    </submittedName>
</protein>
<dbReference type="SMART" id="SM00448">
    <property type="entry name" value="REC"/>
    <property type="match status" value="1"/>
</dbReference>
<evidence type="ECO:0000259" key="8">
    <source>
        <dbReference type="PROSITE" id="PS50930"/>
    </source>
</evidence>
<dbReference type="InterPro" id="IPR011006">
    <property type="entry name" value="CheY-like_superfamily"/>
</dbReference>
<dbReference type="GO" id="GO:0000156">
    <property type="term" value="F:phosphorelay response regulator activity"/>
    <property type="evidence" value="ECO:0007669"/>
    <property type="project" value="InterPro"/>
</dbReference>
<dbReference type="Proteomes" id="UP000648077">
    <property type="component" value="Unassembled WGS sequence"/>
</dbReference>
<dbReference type="GeneID" id="50017899"/>